<keyword evidence="7" id="KW-0378">Hydrolase</keyword>
<evidence type="ECO:0000259" key="13">
    <source>
        <dbReference type="Pfam" id="PF02163"/>
    </source>
</evidence>
<keyword evidence="4" id="KW-0645">Protease</keyword>
<dbReference type="CDD" id="cd06161">
    <property type="entry name" value="S2P-M50_SpoIVFB"/>
    <property type="match status" value="1"/>
</dbReference>
<dbReference type="AlphaFoldDB" id="A0A8D5ZM48"/>
<dbReference type="KEGG" id="pabs:JIR001_10530"/>
<dbReference type="GO" id="GO:0006508">
    <property type="term" value="P:proteolysis"/>
    <property type="evidence" value="ECO:0007669"/>
    <property type="project" value="UniProtKB-KW"/>
</dbReference>
<evidence type="ECO:0000256" key="1">
    <source>
        <dbReference type="ARBA" id="ARBA00001947"/>
    </source>
</evidence>
<comment type="similarity">
    <text evidence="3">Belongs to the peptidase M50B family.</text>
</comment>
<evidence type="ECO:0000256" key="3">
    <source>
        <dbReference type="ARBA" id="ARBA00007931"/>
    </source>
</evidence>
<dbReference type="GO" id="GO:0008237">
    <property type="term" value="F:metallopeptidase activity"/>
    <property type="evidence" value="ECO:0007669"/>
    <property type="project" value="UniProtKB-KW"/>
</dbReference>
<accession>A0A8D5ZM48</accession>
<organism evidence="14 15">
    <name type="scientific">Polycladomyces abyssicola</name>
    <dbReference type="NCBI Taxonomy" id="1125966"/>
    <lineage>
        <taxon>Bacteria</taxon>
        <taxon>Bacillati</taxon>
        <taxon>Bacillota</taxon>
        <taxon>Bacilli</taxon>
        <taxon>Bacillales</taxon>
        <taxon>Thermoactinomycetaceae</taxon>
        <taxon>Polycladomyces</taxon>
    </lineage>
</organism>
<evidence type="ECO:0000256" key="2">
    <source>
        <dbReference type="ARBA" id="ARBA00004141"/>
    </source>
</evidence>
<dbReference type="PANTHER" id="PTHR39188:SF3">
    <property type="entry name" value="STAGE IV SPORULATION PROTEIN FB"/>
    <property type="match status" value="1"/>
</dbReference>
<keyword evidence="6" id="KW-0479">Metal-binding</keyword>
<sequence length="281" mass="32530">MNNRLPWQGLKVRIHFLFWIVILLTVVMGRFLEIVTLFVLVIIHEMGHVTAAWSLGWRIRSLELLPFGGVVMTDEWGSVPIHEELIVALSGPFHNVMMILAGALFMWIGWWDQEWTRYFVHLNAMLVGFNLLPIYPLDGGRVMQALLGYVLPYRKAVVWSVKISTVAAGLLMVWGWIGGIHVNLVLIAAFLLHANWQAWRQREFQFMRFLVSRKNHPPPPSSRLITLRVSPRATLLSVVKTWRKEAYHVIMVRGTRHVIPEEVVLSRLLDHREHDRCIGEL</sequence>
<keyword evidence="8" id="KW-0862">Zinc</keyword>
<evidence type="ECO:0000256" key="12">
    <source>
        <dbReference type="SAM" id="Phobius"/>
    </source>
</evidence>
<proteinExistence type="inferred from homology"/>
<dbReference type="PANTHER" id="PTHR39188">
    <property type="entry name" value="MEMBRANE-ASSOCIATED ZINC METALLOPROTEASE M50B"/>
    <property type="match status" value="1"/>
</dbReference>
<dbReference type="Pfam" id="PF02163">
    <property type="entry name" value="Peptidase_M50"/>
    <property type="match status" value="1"/>
</dbReference>
<evidence type="ECO:0000313" key="14">
    <source>
        <dbReference type="EMBL" id="BCU81270.1"/>
    </source>
</evidence>
<dbReference type="GO" id="GO:0046872">
    <property type="term" value="F:metal ion binding"/>
    <property type="evidence" value="ECO:0007669"/>
    <property type="project" value="UniProtKB-KW"/>
</dbReference>
<dbReference type="GO" id="GO:0016020">
    <property type="term" value="C:membrane"/>
    <property type="evidence" value="ECO:0007669"/>
    <property type="project" value="UniProtKB-SubCell"/>
</dbReference>
<name>A0A8D5ZM48_9BACL</name>
<gene>
    <name evidence="14" type="ORF">JIR001_10530</name>
</gene>
<feature type="domain" description="Peptidase M50" evidence="13">
    <location>
        <begin position="34"/>
        <end position="104"/>
    </location>
</feature>
<comment type="subcellular location">
    <subcellularLocation>
        <location evidence="2">Membrane</location>
        <topology evidence="2">Multi-pass membrane protein</topology>
    </subcellularLocation>
</comment>
<evidence type="ECO:0000256" key="7">
    <source>
        <dbReference type="ARBA" id="ARBA00022801"/>
    </source>
</evidence>
<evidence type="ECO:0000256" key="5">
    <source>
        <dbReference type="ARBA" id="ARBA00022692"/>
    </source>
</evidence>
<evidence type="ECO:0000256" key="4">
    <source>
        <dbReference type="ARBA" id="ARBA00022670"/>
    </source>
</evidence>
<comment type="cofactor">
    <cofactor evidence="1">
        <name>Zn(2+)</name>
        <dbReference type="ChEBI" id="CHEBI:29105"/>
    </cofactor>
</comment>
<evidence type="ECO:0000256" key="10">
    <source>
        <dbReference type="ARBA" id="ARBA00023049"/>
    </source>
</evidence>
<keyword evidence="5 12" id="KW-0812">Transmembrane</keyword>
<evidence type="ECO:0000256" key="11">
    <source>
        <dbReference type="ARBA" id="ARBA00023136"/>
    </source>
</evidence>
<keyword evidence="10" id="KW-0482">Metalloprotease</keyword>
<keyword evidence="15" id="KW-1185">Reference proteome</keyword>
<keyword evidence="9 12" id="KW-1133">Transmembrane helix</keyword>
<evidence type="ECO:0000256" key="6">
    <source>
        <dbReference type="ARBA" id="ARBA00022723"/>
    </source>
</evidence>
<feature type="transmembrane region" description="Helical" evidence="12">
    <location>
        <begin position="16"/>
        <end position="43"/>
    </location>
</feature>
<evidence type="ECO:0000313" key="15">
    <source>
        <dbReference type="Proteomes" id="UP000677436"/>
    </source>
</evidence>
<feature type="transmembrane region" description="Helical" evidence="12">
    <location>
        <begin position="180"/>
        <end position="199"/>
    </location>
</feature>
<dbReference type="Proteomes" id="UP000677436">
    <property type="component" value="Chromosome"/>
</dbReference>
<dbReference type="EMBL" id="AP024601">
    <property type="protein sequence ID" value="BCU81270.1"/>
    <property type="molecule type" value="Genomic_DNA"/>
</dbReference>
<keyword evidence="11 12" id="KW-0472">Membrane</keyword>
<evidence type="ECO:0000256" key="9">
    <source>
        <dbReference type="ARBA" id="ARBA00022989"/>
    </source>
</evidence>
<reference evidence="14" key="1">
    <citation type="journal article" date="2013" name="Int. J. Syst. Evol. Microbiol.">
        <title>Polycladomyces abyssicola gen. nov., sp. nov., a thermophilic filamentous bacterium isolated from hemipelagic sediment.</title>
        <authorList>
            <person name="Tsubouchi T."/>
            <person name="Shimane Y."/>
            <person name="Mori K."/>
            <person name="Usui K."/>
            <person name="Hiraki T."/>
            <person name="Tame A."/>
            <person name="Uematsu K."/>
            <person name="Maruyama T."/>
            <person name="Hatada Y."/>
        </authorList>
    </citation>
    <scope>NUCLEOTIDE SEQUENCE</scope>
    <source>
        <strain evidence="14">JIR-001</strain>
    </source>
</reference>
<reference evidence="14" key="2">
    <citation type="journal article" date="2021" name="Microbiol. Resour. Announc.">
        <title>Complete Genome Sequence of Polycladomyces abyssicola JIR-001T, Isolated from Hemipelagic Sediment in Deep Seawater.</title>
        <authorList>
            <person name="Tsubouchi T."/>
            <person name="Kaneko Y."/>
        </authorList>
    </citation>
    <scope>NUCLEOTIDE SEQUENCE</scope>
    <source>
        <strain evidence="14">JIR-001</strain>
    </source>
</reference>
<dbReference type="RefSeq" id="WP_212774527.1">
    <property type="nucleotide sequence ID" value="NZ_AP024601.1"/>
</dbReference>
<evidence type="ECO:0000256" key="8">
    <source>
        <dbReference type="ARBA" id="ARBA00022833"/>
    </source>
</evidence>
<feature type="transmembrane region" description="Helical" evidence="12">
    <location>
        <begin position="85"/>
        <end position="109"/>
    </location>
</feature>
<dbReference type="InterPro" id="IPR008915">
    <property type="entry name" value="Peptidase_M50"/>
</dbReference>
<feature type="transmembrane region" description="Helical" evidence="12">
    <location>
        <begin position="115"/>
        <end position="135"/>
    </location>
</feature>
<protein>
    <submittedName>
        <fullName evidence="14">Stage IV sporulation protein FB</fullName>
    </submittedName>
</protein>